<evidence type="ECO:0000313" key="3">
    <source>
        <dbReference type="Proteomes" id="UP000198341"/>
    </source>
</evidence>
<feature type="region of interest" description="Disordered" evidence="1">
    <location>
        <begin position="1"/>
        <end position="48"/>
    </location>
</feature>
<accession>K8EDC3</accession>
<sequence>MNRKEREEEEKEEMEGYEFDDDDEEEEEEEEGEDDEEDRRINNSDFPTAIITKGAYYESMYEREPVPDDDIKDKEEEEIKGLAKVSEEVLRLNPKTDVITDKRAAGKQTYVQSLQKIAIRAYLKAELDKSDDDEQTREKVRDAALKGLFVYDEQIETNIPSVEKVKFLYCKYEDIWDEEMRETNHSTFWPMFGKKELAFAKGKIFLDEVVIGRGHLGSEEKDSLLRTIDSSLAENLEPAFGTMKRRADAAESLVERVLKKLLDGTTDSSSVMDENSFMCFSPAAEDPKVLGKEKFEEFAKLIDTICEFNSLSQTEKKKFDEGYKAAYQSKQSTILNTTRMICTIDGVGADHFDTTFRTLIGDDKNGVPKNVCCRRYTTFEKVKKCVLKMFEENNKELEVYFLKRLYVVNYAVGNQSSRAFLQPPDDEEEQFISFVKQMITDEIDFVGNEKQCATGMEKDEIERCARKILPLYWKHVDRMHKATELAWNKMLKISNKKRCLITLHVEATQRIAPGDAIGERVIKQYCLSEMKRNLAEYFDFCARAKFEMVVGSRWLFRDVIIGGMKKLKIQRVTSNEMEQSNEKGYAETKWLSKNRLHSDEQLAKTCSCDVDWQNLSVERFHVNTAPSSASPSQHVVLVTVHAHLSHAHTSGGYRLFIQRQLNDIEFMLCSKGGEVEMQPLASELLMAIAETLPARQLEALADDFTEILRTACEKNNQLAKYSGMRVIARVLVSCWMNVSALPKTQEKFVQLLGGDERLAQFQQARAAASSGSENRSEYRKFLSDRVDSEVLPSISEGQVMTTIEGAIMKCFGLYNQRFDSARSKDKDTIERLYLHANLLFGVHRKLLGYEMGGKNGNLAPARNKKAAPMTTSDKKEKAFSNRVDDNDKNKRWDKLNVPEITNESFQSLAETYGIEKKESTANGNGINRGINRGNTTFWELENVEELFVGVEKYMEKKANQKRNIKWGVVWNILSPEFQQNVEVHISNNWSWGGPVDMNNKEKKCIKCISDKYNNLRLLFHEKRDKGETCYANVGEKRLKEHYEKGGFWKE</sequence>
<gene>
    <name evidence="2" type="ORF">Bathy04g02200</name>
</gene>
<dbReference type="KEGG" id="bpg:Bathy04g02200"/>
<dbReference type="Proteomes" id="UP000198341">
    <property type="component" value="Chromosome 4"/>
</dbReference>
<proteinExistence type="predicted"/>
<evidence type="ECO:0000313" key="2">
    <source>
        <dbReference type="EMBL" id="CCO15969.1"/>
    </source>
</evidence>
<dbReference type="AlphaFoldDB" id="K8EDC3"/>
<dbReference type="GeneID" id="19016245"/>
<feature type="compositionally biased region" description="Acidic residues" evidence="1">
    <location>
        <begin position="7"/>
        <end position="37"/>
    </location>
</feature>
<keyword evidence="3" id="KW-1185">Reference proteome</keyword>
<name>K8EDC3_9CHLO</name>
<protein>
    <submittedName>
        <fullName evidence="2">Uncharacterized protein</fullName>
    </submittedName>
</protein>
<dbReference type="EMBL" id="FO082275">
    <property type="protein sequence ID" value="CCO15969.1"/>
    <property type="molecule type" value="Genomic_DNA"/>
</dbReference>
<reference evidence="2 3" key="1">
    <citation type="submission" date="2011-10" db="EMBL/GenBank/DDBJ databases">
        <authorList>
            <person name="Genoscope - CEA"/>
        </authorList>
    </citation>
    <scope>NUCLEOTIDE SEQUENCE [LARGE SCALE GENOMIC DNA]</scope>
    <source>
        <strain evidence="2 3">RCC 1105</strain>
    </source>
</reference>
<organism evidence="2 3">
    <name type="scientific">Bathycoccus prasinos</name>
    <dbReference type="NCBI Taxonomy" id="41875"/>
    <lineage>
        <taxon>Eukaryota</taxon>
        <taxon>Viridiplantae</taxon>
        <taxon>Chlorophyta</taxon>
        <taxon>Mamiellophyceae</taxon>
        <taxon>Mamiellales</taxon>
        <taxon>Bathycoccaceae</taxon>
        <taxon>Bathycoccus</taxon>
    </lineage>
</organism>
<dbReference type="RefSeq" id="XP_007513444.1">
    <property type="nucleotide sequence ID" value="XM_007513382.1"/>
</dbReference>
<feature type="region of interest" description="Disordered" evidence="1">
    <location>
        <begin position="858"/>
        <end position="880"/>
    </location>
</feature>
<evidence type="ECO:0000256" key="1">
    <source>
        <dbReference type="SAM" id="MobiDB-lite"/>
    </source>
</evidence>